<dbReference type="Proteomes" id="UP001336020">
    <property type="component" value="Unassembled WGS sequence"/>
</dbReference>
<dbReference type="Pfam" id="PF18085">
    <property type="entry name" value="Mak_N_cap"/>
    <property type="match status" value="1"/>
</dbReference>
<keyword evidence="1" id="KW-0808">Transferase</keyword>
<dbReference type="InterPro" id="IPR040999">
    <property type="entry name" value="Mak_N_cap"/>
</dbReference>
<keyword evidence="3" id="KW-0418">Kinase</keyword>
<evidence type="ECO:0000259" key="5">
    <source>
        <dbReference type="Pfam" id="PF18085"/>
    </source>
</evidence>
<keyword evidence="7" id="KW-1185">Reference proteome</keyword>
<protein>
    <recommendedName>
        <fullName evidence="5">Maltokinase N-terminal cap domain-containing protein</fullName>
    </recommendedName>
</protein>
<keyword evidence="4" id="KW-0067">ATP-binding</keyword>
<feature type="domain" description="Maltokinase N-terminal cap" evidence="5">
    <location>
        <begin position="9"/>
        <end position="74"/>
    </location>
</feature>
<evidence type="ECO:0000256" key="2">
    <source>
        <dbReference type="ARBA" id="ARBA00022741"/>
    </source>
</evidence>
<reference evidence="6 7" key="1">
    <citation type="submission" date="2023-07" db="EMBL/GenBank/DDBJ databases">
        <authorList>
            <person name="Girao M."/>
            <person name="Carvalho M.F."/>
        </authorList>
    </citation>
    <scope>NUCLEOTIDE SEQUENCE [LARGE SCALE GENOMIC DNA]</scope>
    <source>
        <strain evidence="6 7">YIM65754</strain>
    </source>
</reference>
<dbReference type="EMBL" id="JAUTXY010000001">
    <property type="protein sequence ID" value="MEE2055954.1"/>
    <property type="molecule type" value="Genomic_DNA"/>
</dbReference>
<sequence>MLVVPHRPRTDDGFTSNAARGESGIEIHLVRDADGSVYQVPLTYRGAPLPTARRVGEMEHSVLGHRYIYDATTDPVYVGQSLATIDGAGREAEQFLHVDGTAPRKVENTVRVRGNGSGSGAVPTVIEVRTTAAGTDTVIEAGDTPVVVHHRPGDTEPTGPALFGEWNTGRALLAHIR</sequence>
<organism evidence="6 7">
    <name type="scientific">Rhodococcus artemisiae</name>
    <dbReference type="NCBI Taxonomy" id="714159"/>
    <lineage>
        <taxon>Bacteria</taxon>
        <taxon>Bacillati</taxon>
        <taxon>Actinomycetota</taxon>
        <taxon>Actinomycetes</taxon>
        <taxon>Mycobacteriales</taxon>
        <taxon>Nocardiaceae</taxon>
        <taxon>Rhodococcus</taxon>
    </lineage>
</organism>
<accession>A0ABU7L343</accession>
<evidence type="ECO:0000256" key="1">
    <source>
        <dbReference type="ARBA" id="ARBA00022679"/>
    </source>
</evidence>
<proteinExistence type="predicted"/>
<name>A0ABU7L343_9NOCA</name>
<keyword evidence="2" id="KW-0547">Nucleotide-binding</keyword>
<gene>
    <name evidence="6" type="ORF">Q7514_00225</name>
</gene>
<evidence type="ECO:0000256" key="4">
    <source>
        <dbReference type="ARBA" id="ARBA00022840"/>
    </source>
</evidence>
<evidence type="ECO:0000313" key="7">
    <source>
        <dbReference type="Proteomes" id="UP001336020"/>
    </source>
</evidence>
<comment type="caution">
    <text evidence="6">The sequence shown here is derived from an EMBL/GenBank/DDBJ whole genome shotgun (WGS) entry which is preliminary data.</text>
</comment>
<evidence type="ECO:0000256" key="3">
    <source>
        <dbReference type="ARBA" id="ARBA00022777"/>
    </source>
</evidence>
<evidence type="ECO:0000313" key="6">
    <source>
        <dbReference type="EMBL" id="MEE2055954.1"/>
    </source>
</evidence>